<keyword evidence="1" id="KW-0472">Membrane</keyword>
<name>A0A8W8NX87_MAGGI</name>
<feature type="chain" id="PRO_5036467408" description="Scavenger receptor class F member 2" evidence="2">
    <location>
        <begin position="20"/>
        <end position="167"/>
    </location>
</feature>
<evidence type="ECO:0008006" key="5">
    <source>
        <dbReference type="Google" id="ProtNLM"/>
    </source>
</evidence>
<keyword evidence="1" id="KW-1133">Transmembrane helix</keyword>
<dbReference type="EnsemblMetazoa" id="G8256.1">
    <property type="protein sequence ID" value="G8256.1:cds"/>
    <property type="gene ID" value="G8256"/>
</dbReference>
<evidence type="ECO:0000256" key="1">
    <source>
        <dbReference type="SAM" id="Phobius"/>
    </source>
</evidence>
<evidence type="ECO:0000313" key="3">
    <source>
        <dbReference type="EnsemblMetazoa" id="G8256.1:cds"/>
    </source>
</evidence>
<evidence type="ECO:0000256" key="2">
    <source>
        <dbReference type="SAM" id="SignalP"/>
    </source>
</evidence>
<accession>A0A8W8NX87</accession>
<dbReference type="AlphaFoldDB" id="A0A8W8NX87"/>
<feature type="signal peptide" evidence="2">
    <location>
        <begin position="1"/>
        <end position="19"/>
    </location>
</feature>
<proteinExistence type="predicted"/>
<keyword evidence="4" id="KW-1185">Reference proteome</keyword>
<dbReference type="Proteomes" id="UP000005408">
    <property type="component" value="Unassembled WGS sequence"/>
</dbReference>
<sequence length="167" mass="19321">MKRQTWLILCTYFLDVLHCYENIAIKKPAYQQNPYFPDNDTFAARCPTTGFYGSNCSNPCPDINCRYCHLEAGYCQGYCEKTFFGKNCSQKCNLRCLNQDCHHETGECVDKQKHNNLPTIIVLLGSIVAVAVLLITILFRRTRRKTLKLRTTTNKDDYEAQTSIQYH</sequence>
<keyword evidence="2" id="KW-0732">Signal</keyword>
<reference evidence="3" key="1">
    <citation type="submission" date="2022-08" db="UniProtKB">
        <authorList>
            <consortium name="EnsemblMetazoa"/>
        </authorList>
    </citation>
    <scope>IDENTIFICATION</scope>
    <source>
        <strain evidence="3">05x7-T-G4-1.051#20</strain>
    </source>
</reference>
<evidence type="ECO:0000313" key="4">
    <source>
        <dbReference type="Proteomes" id="UP000005408"/>
    </source>
</evidence>
<keyword evidence="1" id="KW-0812">Transmembrane</keyword>
<feature type="transmembrane region" description="Helical" evidence="1">
    <location>
        <begin position="117"/>
        <end position="139"/>
    </location>
</feature>
<protein>
    <recommendedName>
        <fullName evidence="5">Scavenger receptor class F member 2</fullName>
    </recommendedName>
</protein>
<organism evidence="3 4">
    <name type="scientific">Magallana gigas</name>
    <name type="common">Pacific oyster</name>
    <name type="synonym">Crassostrea gigas</name>
    <dbReference type="NCBI Taxonomy" id="29159"/>
    <lineage>
        <taxon>Eukaryota</taxon>
        <taxon>Metazoa</taxon>
        <taxon>Spiralia</taxon>
        <taxon>Lophotrochozoa</taxon>
        <taxon>Mollusca</taxon>
        <taxon>Bivalvia</taxon>
        <taxon>Autobranchia</taxon>
        <taxon>Pteriomorphia</taxon>
        <taxon>Ostreida</taxon>
        <taxon>Ostreoidea</taxon>
        <taxon>Ostreidae</taxon>
        <taxon>Magallana</taxon>
    </lineage>
</organism>